<keyword evidence="8" id="KW-1185">Reference proteome</keyword>
<keyword evidence="1" id="KW-0479">Metal-binding</keyword>
<dbReference type="Pfam" id="PF04434">
    <property type="entry name" value="SWIM"/>
    <property type="match status" value="1"/>
</dbReference>
<organism evidence="7 8">
    <name type="scientific">Dipteronia dyeriana</name>
    <dbReference type="NCBI Taxonomy" id="168575"/>
    <lineage>
        <taxon>Eukaryota</taxon>
        <taxon>Viridiplantae</taxon>
        <taxon>Streptophyta</taxon>
        <taxon>Embryophyta</taxon>
        <taxon>Tracheophyta</taxon>
        <taxon>Spermatophyta</taxon>
        <taxon>Magnoliopsida</taxon>
        <taxon>eudicotyledons</taxon>
        <taxon>Gunneridae</taxon>
        <taxon>Pentapetalae</taxon>
        <taxon>rosids</taxon>
        <taxon>malvids</taxon>
        <taxon>Sapindales</taxon>
        <taxon>Sapindaceae</taxon>
        <taxon>Hippocastanoideae</taxon>
        <taxon>Acereae</taxon>
        <taxon>Dipteronia</taxon>
    </lineage>
</organism>
<dbReference type="PANTHER" id="PTHR31973">
    <property type="entry name" value="POLYPROTEIN, PUTATIVE-RELATED"/>
    <property type="match status" value="1"/>
</dbReference>
<feature type="compositionally biased region" description="Acidic residues" evidence="5">
    <location>
        <begin position="24"/>
        <end position="36"/>
    </location>
</feature>
<evidence type="ECO:0000313" key="8">
    <source>
        <dbReference type="Proteomes" id="UP001280121"/>
    </source>
</evidence>
<evidence type="ECO:0000259" key="6">
    <source>
        <dbReference type="PROSITE" id="PS50966"/>
    </source>
</evidence>
<accession>A0AAD9U845</accession>
<evidence type="ECO:0000313" key="7">
    <source>
        <dbReference type="EMBL" id="KAK2649298.1"/>
    </source>
</evidence>
<dbReference type="PROSITE" id="PS50966">
    <property type="entry name" value="ZF_SWIM"/>
    <property type="match status" value="1"/>
</dbReference>
<dbReference type="AlphaFoldDB" id="A0AAD9U845"/>
<dbReference type="PANTHER" id="PTHR31973:SF195">
    <property type="entry name" value="MUDR FAMILY TRANSPOSASE"/>
    <property type="match status" value="1"/>
</dbReference>
<gene>
    <name evidence="7" type="ORF">Ddye_016787</name>
</gene>
<evidence type="ECO:0000256" key="1">
    <source>
        <dbReference type="ARBA" id="ARBA00022723"/>
    </source>
</evidence>
<keyword evidence="3" id="KW-0862">Zinc</keyword>
<dbReference type="EMBL" id="JANJYI010000005">
    <property type="protein sequence ID" value="KAK2649298.1"/>
    <property type="molecule type" value="Genomic_DNA"/>
</dbReference>
<evidence type="ECO:0000256" key="5">
    <source>
        <dbReference type="SAM" id="MobiDB-lite"/>
    </source>
</evidence>
<feature type="region of interest" description="Disordered" evidence="5">
    <location>
        <begin position="1"/>
        <end position="43"/>
    </location>
</feature>
<proteinExistence type="predicted"/>
<comment type="caution">
    <text evidence="7">The sequence shown here is derived from an EMBL/GenBank/DDBJ whole genome shotgun (WGS) entry which is preliminary data.</text>
</comment>
<dbReference type="GO" id="GO:0008270">
    <property type="term" value="F:zinc ion binding"/>
    <property type="evidence" value="ECO:0007669"/>
    <property type="project" value="UniProtKB-KW"/>
</dbReference>
<sequence>MVDNDSFESIDTSRRSDSLKTSDTEDESASDIDDGQAETALGIEERGVSGTLNSYSPSMNTRWTISGSELYSIKPVQQIKAFISDHTCKRNDNYNVEFKCVSATVIGDLFASKYRNSGRITHPKDIVSEMMEHHVIHLLYNKAYRSKEHSLNQVFGGPWESFRRLPSYFYVLEQTNPGTVTKIKTDSQNWFKYGFMAIGDCIEGFNYVIRPVICIDATYLKARTMGVLLVTKYDAISLYYRATNAYRIKDFDRLMTELKETYPKVDDKWKVTTVDLDERSCSCREWNLDHLPCSHAIAVARFKGVSINSLVSDLYTTRFLKHAYEMSVNPVPSRILGHS</sequence>
<dbReference type="InterPro" id="IPR007527">
    <property type="entry name" value="Znf_SWIM"/>
</dbReference>
<feature type="domain" description="SWIM-type" evidence="6">
    <location>
        <begin position="272"/>
        <end position="304"/>
    </location>
</feature>
<dbReference type="SMART" id="SM00575">
    <property type="entry name" value="ZnF_PMZ"/>
    <property type="match status" value="1"/>
</dbReference>
<reference evidence="7" key="1">
    <citation type="journal article" date="2023" name="Plant J.">
        <title>Genome sequences and population genomics provide insights into the demographic history, inbreeding, and mutation load of two 'living fossil' tree species of Dipteronia.</title>
        <authorList>
            <person name="Feng Y."/>
            <person name="Comes H.P."/>
            <person name="Chen J."/>
            <person name="Zhu S."/>
            <person name="Lu R."/>
            <person name="Zhang X."/>
            <person name="Li P."/>
            <person name="Qiu J."/>
            <person name="Olsen K.M."/>
            <person name="Qiu Y."/>
        </authorList>
    </citation>
    <scope>NUCLEOTIDE SEQUENCE</scope>
    <source>
        <strain evidence="7">KIB01</strain>
    </source>
</reference>
<evidence type="ECO:0000256" key="4">
    <source>
        <dbReference type="PROSITE-ProRule" id="PRU00325"/>
    </source>
</evidence>
<feature type="compositionally biased region" description="Basic and acidic residues" evidence="5">
    <location>
        <begin position="11"/>
        <end position="23"/>
    </location>
</feature>
<protein>
    <recommendedName>
        <fullName evidence="6">SWIM-type domain-containing protein</fullName>
    </recommendedName>
</protein>
<dbReference type="Proteomes" id="UP001280121">
    <property type="component" value="Unassembled WGS sequence"/>
</dbReference>
<evidence type="ECO:0000256" key="3">
    <source>
        <dbReference type="ARBA" id="ARBA00022833"/>
    </source>
</evidence>
<dbReference type="InterPro" id="IPR006564">
    <property type="entry name" value="Znf_PMZ"/>
</dbReference>
<keyword evidence="2 4" id="KW-0863">Zinc-finger</keyword>
<name>A0AAD9U845_9ROSI</name>
<evidence type="ECO:0000256" key="2">
    <source>
        <dbReference type="ARBA" id="ARBA00022771"/>
    </source>
</evidence>